<dbReference type="PANTHER" id="PTHR40032">
    <property type="entry name" value="EXPORTED PROTEIN-RELATED"/>
    <property type="match status" value="1"/>
</dbReference>
<dbReference type="Proteomes" id="UP001228504">
    <property type="component" value="Unassembled WGS sequence"/>
</dbReference>
<dbReference type="InterPro" id="IPR024301">
    <property type="entry name" value="Amidase_6"/>
</dbReference>
<accession>A0ABT9UYC7</accession>
<dbReference type="RefSeq" id="WP_307488426.1">
    <property type="nucleotide sequence ID" value="NZ_JAUSUF010000028.1"/>
</dbReference>
<comment type="caution">
    <text evidence="2">The sequence shown here is derived from an EMBL/GenBank/DDBJ whole genome shotgun (WGS) entry which is preliminary data.</text>
</comment>
<organism evidence="2 3">
    <name type="scientific">Eubacterium multiforme</name>
    <dbReference type="NCBI Taxonomy" id="83339"/>
    <lineage>
        <taxon>Bacteria</taxon>
        <taxon>Bacillati</taxon>
        <taxon>Bacillota</taxon>
        <taxon>Clostridia</taxon>
        <taxon>Eubacteriales</taxon>
        <taxon>Eubacteriaceae</taxon>
        <taxon>Eubacterium</taxon>
    </lineage>
</organism>
<dbReference type="Pfam" id="PF12671">
    <property type="entry name" value="Amidase_6"/>
    <property type="match status" value="1"/>
</dbReference>
<evidence type="ECO:0000259" key="1">
    <source>
        <dbReference type="Pfam" id="PF12671"/>
    </source>
</evidence>
<name>A0ABT9UYC7_9FIRM</name>
<gene>
    <name evidence="2" type="ORF">J2S18_003312</name>
</gene>
<dbReference type="EMBL" id="JAUSUF010000028">
    <property type="protein sequence ID" value="MDQ0151321.1"/>
    <property type="molecule type" value="Genomic_DNA"/>
</dbReference>
<proteinExistence type="predicted"/>
<evidence type="ECO:0000313" key="3">
    <source>
        <dbReference type="Proteomes" id="UP001228504"/>
    </source>
</evidence>
<reference evidence="2 3" key="1">
    <citation type="submission" date="2023-07" db="EMBL/GenBank/DDBJ databases">
        <title>Genomic Encyclopedia of Type Strains, Phase IV (KMG-IV): sequencing the most valuable type-strain genomes for metagenomic binning, comparative biology and taxonomic classification.</title>
        <authorList>
            <person name="Goeker M."/>
        </authorList>
    </citation>
    <scope>NUCLEOTIDE SEQUENCE [LARGE SCALE GENOMIC DNA]</scope>
    <source>
        <strain evidence="2 3">DSM 20694</strain>
    </source>
</reference>
<sequence>MNNILISSKNSIKNTIKLFIKNLFSSSNFKDYISNGNLSYLIDLKIKYFNLYNKKIILPLLSSYYKINYDYINFIKKDFSLVQFSISSLLINKTNSFNSISTSIYIALLKKQSNNWYIEYFSPIECLQDVINDKNNFIYIYNELIEKQIINYESLLLNFNTIDIMKRSPKEASTITKTLNYNTTKAVYYAEKHALNYNNEYTSFDENGGDCTNFVSQVLNYGGIKTTPTWKPYTNPWLRVIELRNYLIYNKLAYESYTLTDNPIGSVIQFFNPTTKMWSHSGIITYNLEGTYLYCCHSYDKLNYPLSYVYPSIYPKIRIITPY</sequence>
<protein>
    <recommendedName>
        <fullName evidence="1">Putative amidase domain-containing protein</fullName>
    </recommendedName>
</protein>
<dbReference type="PANTHER" id="PTHR40032:SF1">
    <property type="entry name" value="EXPORTED PROTEIN"/>
    <property type="match status" value="1"/>
</dbReference>
<feature type="domain" description="Putative amidase" evidence="1">
    <location>
        <begin position="180"/>
        <end position="309"/>
    </location>
</feature>
<evidence type="ECO:0000313" key="2">
    <source>
        <dbReference type="EMBL" id="MDQ0151321.1"/>
    </source>
</evidence>
<keyword evidence="3" id="KW-1185">Reference proteome</keyword>